<evidence type="ECO:0000256" key="2">
    <source>
        <dbReference type="SAM" id="SignalP"/>
    </source>
</evidence>
<comment type="caution">
    <text evidence="3">The sequence shown here is derived from an EMBL/GenBank/DDBJ whole genome shotgun (WGS) entry which is preliminary data.</text>
</comment>
<dbReference type="AlphaFoldDB" id="A0A0B4D1S1"/>
<dbReference type="EMBL" id="JWSY01000004">
    <property type="protein sequence ID" value="KIC60631.1"/>
    <property type="molecule type" value="Genomic_DNA"/>
</dbReference>
<feature type="chain" id="PRO_5002100828" description="Lipoprotein" evidence="2">
    <location>
        <begin position="28"/>
        <end position="169"/>
    </location>
</feature>
<accession>A0A0B4D1S1</accession>
<dbReference type="Proteomes" id="UP000031166">
    <property type="component" value="Unassembled WGS sequence"/>
</dbReference>
<organism evidence="3 4">
    <name type="scientific">Brevundimonas nasdae</name>
    <dbReference type="NCBI Taxonomy" id="172043"/>
    <lineage>
        <taxon>Bacteria</taxon>
        <taxon>Pseudomonadati</taxon>
        <taxon>Pseudomonadota</taxon>
        <taxon>Alphaproteobacteria</taxon>
        <taxon>Caulobacterales</taxon>
        <taxon>Caulobacteraceae</taxon>
        <taxon>Brevundimonas</taxon>
    </lineage>
</organism>
<dbReference type="STRING" id="172043.RM53_04135"/>
<protein>
    <recommendedName>
        <fullName evidence="5">Lipoprotein</fullName>
    </recommendedName>
</protein>
<feature type="region of interest" description="Disordered" evidence="1">
    <location>
        <begin position="31"/>
        <end position="79"/>
    </location>
</feature>
<proteinExistence type="predicted"/>
<evidence type="ECO:0000256" key="1">
    <source>
        <dbReference type="SAM" id="MobiDB-lite"/>
    </source>
</evidence>
<evidence type="ECO:0008006" key="5">
    <source>
        <dbReference type="Google" id="ProtNLM"/>
    </source>
</evidence>
<reference evidence="3 4" key="1">
    <citation type="submission" date="2014-12" db="EMBL/GenBank/DDBJ databases">
        <title>Genome sequencing of Brevundimonas nasdae TPW30.</title>
        <authorList>
            <person name="Tan P.W."/>
            <person name="Chan K.-G."/>
        </authorList>
    </citation>
    <scope>NUCLEOTIDE SEQUENCE [LARGE SCALE GENOMIC DNA]</scope>
    <source>
        <strain evidence="3 4">TPW30</strain>
    </source>
</reference>
<gene>
    <name evidence="3" type="ORF">RM53_04135</name>
</gene>
<evidence type="ECO:0000313" key="3">
    <source>
        <dbReference type="EMBL" id="KIC60631.1"/>
    </source>
</evidence>
<evidence type="ECO:0000313" key="4">
    <source>
        <dbReference type="Proteomes" id="UP000031166"/>
    </source>
</evidence>
<feature type="compositionally biased region" description="Low complexity" evidence="1">
    <location>
        <begin position="62"/>
        <end position="78"/>
    </location>
</feature>
<sequence>MEAHVTSTPLRSLGLITALILSAAAAACGQDAGAPGPVDATQPPASSAPEPMAPPPEPAKINTNPATSSSASATPTASRKSCYLSVDGKVLLDEPCLVYPFGDGGYTMNAWSEGKPKNSHFAVVVLMADGSADATWNADPDDDKAGDRLGTVRLDGDCWINDRARICVR</sequence>
<keyword evidence="2" id="KW-0732">Signal</keyword>
<feature type="signal peptide" evidence="2">
    <location>
        <begin position="1"/>
        <end position="27"/>
    </location>
</feature>
<name>A0A0B4D1S1_9CAUL</name>